<feature type="transmembrane region" description="Helical" evidence="1">
    <location>
        <begin position="6"/>
        <end position="30"/>
    </location>
</feature>
<accession>A0A521F9K7</accession>
<reference evidence="2 3" key="1">
    <citation type="submission" date="2017-05" db="EMBL/GenBank/DDBJ databases">
        <authorList>
            <person name="Varghese N."/>
            <person name="Submissions S."/>
        </authorList>
    </citation>
    <scope>NUCLEOTIDE SEQUENCE [LARGE SCALE GENOMIC DNA]</scope>
    <source>
        <strain evidence="2 3">DSM 29982</strain>
    </source>
</reference>
<dbReference type="EMBL" id="FXTQ01000007">
    <property type="protein sequence ID" value="SMO92180.1"/>
    <property type="molecule type" value="Genomic_DNA"/>
</dbReference>
<evidence type="ECO:0000256" key="1">
    <source>
        <dbReference type="SAM" id="Phobius"/>
    </source>
</evidence>
<proteinExistence type="predicted"/>
<dbReference type="OrthoDB" id="800022at2"/>
<evidence type="ECO:0000313" key="3">
    <source>
        <dbReference type="Proteomes" id="UP000319267"/>
    </source>
</evidence>
<protein>
    <submittedName>
        <fullName evidence="2">Uncharacterized protein</fullName>
    </submittedName>
</protein>
<dbReference type="Proteomes" id="UP000319267">
    <property type="component" value="Unassembled WGS sequence"/>
</dbReference>
<gene>
    <name evidence="2" type="ORF">SAMN06265220_10722</name>
</gene>
<keyword evidence="1" id="KW-0472">Membrane</keyword>
<keyword evidence="1" id="KW-1133">Transmembrane helix</keyword>
<name>A0A521F9K7_9FLAO</name>
<keyword evidence="1" id="KW-0812">Transmembrane</keyword>
<dbReference type="AlphaFoldDB" id="A0A521F9K7"/>
<sequence>MLGDVSWKAFMIAAVVFLFLWYGFVIFRYYPKKFISILKGGVRRQSLAAEDMKSDSPFAEFKESFSTLEDVKELYSKLLYAFDESDARGVSKTEFKHYLQFVLSEYPFVKQSALREKINSLMVLKSRRYPVFELSAQEMDGLWESGA</sequence>
<evidence type="ECO:0000313" key="2">
    <source>
        <dbReference type="EMBL" id="SMO92180.1"/>
    </source>
</evidence>
<organism evidence="2 3">
    <name type="scientific">Flavobacterium nitrogenifigens</name>
    <dbReference type="NCBI Taxonomy" id="1617283"/>
    <lineage>
        <taxon>Bacteria</taxon>
        <taxon>Pseudomonadati</taxon>
        <taxon>Bacteroidota</taxon>
        <taxon>Flavobacteriia</taxon>
        <taxon>Flavobacteriales</taxon>
        <taxon>Flavobacteriaceae</taxon>
        <taxon>Flavobacterium</taxon>
    </lineage>
</organism>
<keyword evidence="3" id="KW-1185">Reference proteome</keyword>
<dbReference type="RefSeq" id="WP_142479119.1">
    <property type="nucleotide sequence ID" value="NZ_CP043612.1"/>
</dbReference>